<dbReference type="Gene3D" id="3.40.250.10">
    <property type="entry name" value="Rhodanese-like domain"/>
    <property type="match status" value="1"/>
</dbReference>
<dbReference type="Proteomes" id="UP001262582">
    <property type="component" value="Unassembled WGS sequence"/>
</dbReference>
<organism evidence="2 3">
    <name type="scientific">Autumnicola musiva</name>
    <dbReference type="NCBI Taxonomy" id="3075589"/>
    <lineage>
        <taxon>Bacteria</taxon>
        <taxon>Pseudomonadati</taxon>
        <taxon>Bacteroidota</taxon>
        <taxon>Flavobacteriia</taxon>
        <taxon>Flavobacteriales</taxon>
        <taxon>Flavobacteriaceae</taxon>
        <taxon>Autumnicola</taxon>
    </lineage>
</organism>
<dbReference type="PANTHER" id="PTHR10953:SF102">
    <property type="entry name" value="ADENYLYLTRANSFERASE AND SULFURTRANSFERASE MOCS3"/>
    <property type="match status" value="1"/>
</dbReference>
<dbReference type="PROSITE" id="PS50206">
    <property type="entry name" value="RHODANESE_3"/>
    <property type="match status" value="1"/>
</dbReference>
<evidence type="ECO:0000313" key="2">
    <source>
        <dbReference type="EMBL" id="MDT0676680.1"/>
    </source>
</evidence>
<dbReference type="Pfam" id="PF00581">
    <property type="entry name" value="Rhodanese"/>
    <property type="match status" value="1"/>
</dbReference>
<dbReference type="CDD" id="cd00757">
    <property type="entry name" value="ThiF_MoeB_HesA_family"/>
    <property type="match status" value="1"/>
</dbReference>
<keyword evidence="3" id="KW-1185">Reference proteome</keyword>
<dbReference type="Pfam" id="PF00899">
    <property type="entry name" value="ThiF"/>
    <property type="match status" value="1"/>
</dbReference>
<dbReference type="CDD" id="cd00158">
    <property type="entry name" value="RHOD"/>
    <property type="match status" value="1"/>
</dbReference>
<name>A0ABU3D569_9FLAO</name>
<dbReference type="InterPro" id="IPR045886">
    <property type="entry name" value="ThiF/MoeB/HesA"/>
</dbReference>
<evidence type="ECO:0000313" key="3">
    <source>
        <dbReference type="Proteomes" id="UP001262582"/>
    </source>
</evidence>
<reference evidence="2 3" key="1">
    <citation type="submission" date="2023-09" db="EMBL/GenBank/DDBJ databases">
        <authorList>
            <person name="Rey-Velasco X."/>
        </authorList>
    </citation>
    <scope>NUCLEOTIDE SEQUENCE [LARGE SCALE GENOMIC DNA]</scope>
    <source>
        <strain evidence="2 3">F117</strain>
    </source>
</reference>
<dbReference type="SMART" id="SM00450">
    <property type="entry name" value="RHOD"/>
    <property type="match status" value="1"/>
</dbReference>
<dbReference type="PANTHER" id="PTHR10953">
    <property type="entry name" value="UBIQUITIN-ACTIVATING ENZYME E1"/>
    <property type="match status" value="1"/>
</dbReference>
<dbReference type="InterPro" id="IPR000594">
    <property type="entry name" value="ThiF_NAD_FAD-bd"/>
</dbReference>
<dbReference type="InterPro" id="IPR001763">
    <property type="entry name" value="Rhodanese-like_dom"/>
</dbReference>
<evidence type="ECO:0000259" key="1">
    <source>
        <dbReference type="PROSITE" id="PS50206"/>
    </source>
</evidence>
<proteinExistence type="predicted"/>
<dbReference type="InterPro" id="IPR035985">
    <property type="entry name" value="Ubiquitin-activating_enz"/>
</dbReference>
<accession>A0ABU3D569</accession>
<protein>
    <submittedName>
        <fullName evidence="2">HesA/MoeB/ThiF family protein</fullName>
    </submittedName>
</protein>
<gene>
    <name evidence="2" type="ORF">RM539_08810</name>
</gene>
<comment type="caution">
    <text evidence="2">The sequence shown here is derived from an EMBL/GenBank/DDBJ whole genome shotgun (WGS) entry which is preliminary data.</text>
</comment>
<dbReference type="Gene3D" id="3.40.50.720">
    <property type="entry name" value="NAD(P)-binding Rossmann-like Domain"/>
    <property type="match status" value="1"/>
</dbReference>
<dbReference type="SUPFAM" id="SSF69572">
    <property type="entry name" value="Activating enzymes of the ubiquitin-like proteins"/>
    <property type="match status" value="1"/>
</dbReference>
<sequence>MMNWRFYRHLQEVNMERYSRQTNLKEIGLTGQQKLKDAKVLVVGAGGLGCAVLPYLASGGIGTIGIIDGDKVEESNLPRQVLYSEKAVGNYKVKEAATRIGKSNSEVNIQVYEEFLNPENALNIIKNYDLVVDATDAVAVRYLINDACVLAGKAFVYASVYKFQGQVSVFNYKGGPTYRCLFDNENQNVQNCEEAGVLGTAVGFIGMLQANEVMKMILSAGEVLSGKLLIYDTLNNSQHSFQFKKNGNIKIDAEFFQQKHFSATPLETTFEEAISGKNILLDVREAHEEPRLELPDLVKIPLSILEENTHRLNKNDEIRLFCQSGIRSLKALEILKNNGFNNLKSIKGGVKSFGKKLENEEKEERIY</sequence>
<dbReference type="InterPro" id="IPR036873">
    <property type="entry name" value="Rhodanese-like_dom_sf"/>
</dbReference>
<dbReference type="EMBL" id="JAVRHK010000005">
    <property type="protein sequence ID" value="MDT0676680.1"/>
    <property type="molecule type" value="Genomic_DNA"/>
</dbReference>
<dbReference type="RefSeq" id="WP_311503025.1">
    <property type="nucleotide sequence ID" value="NZ_JAVRHK010000005.1"/>
</dbReference>
<feature type="domain" description="Rhodanese" evidence="1">
    <location>
        <begin position="274"/>
        <end position="362"/>
    </location>
</feature>